<keyword evidence="3 10" id="KW-0808">Transferase</keyword>
<dbReference type="AlphaFoldDB" id="A0A2Z5G6F8"/>
<evidence type="ECO:0000313" key="11">
    <source>
        <dbReference type="Proteomes" id="UP000253606"/>
    </source>
</evidence>
<keyword evidence="4 8" id="KW-0812">Transmembrane</keyword>
<organism evidence="10 11">
    <name type="scientific">Acidisarcina polymorpha</name>
    <dbReference type="NCBI Taxonomy" id="2211140"/>
    <lineage>
        <taxon>Bacteria</taxon>
        <taxon>Pseudomonadati</taxon>
        <taxon>Acidobacteriota</taxon>
        <taxon>Terriglobia</taxon>
        <taxon>Terriglobales</taxon>
        <taxon>Acidobacteriaceae</taxon>
        <taxon>Acidisarcina</taxon>
    </lineage>
</organism>
<proteinExistence type="predicted"/>
<evidence type="ECO:0000256" key="6">
    <source>
        <dbReference type="ARBA" id="ARBA00023136"/>
    </source>
</evidence>
<keyword evidence="11" id="KW-1185">Reference proteome</keyword>
<feature type="transmembrane region" description="Helical" evidence="8">
    <location>
        <begin position="291"/>
        <end position="317"/>
    </location>
</feature>
<accession>A0A2Z5G6F8</accession>
<evidence type="ECO:0000256" key="1">
    <source>
        <dbReference type="ARBA" id="ARBA00004141"/>
    </source>
</evidence>
<feature type="domain" description="Glycosyltransferase 2-like" evidence="9">
    <location>
        <begin position="31"/>
        <end position="196"/>
    </location>
</feature>
<dbReference type="InterPro" id="IPR001173">
    <property type="entry name" value="Glyco_trans_2-like"/>
</dbReference>
<dbReference type="GO" id="GO:0005886">
    <property type="term" value="C:plasma membrane"/>
    <property type="evidence" value="ECO:0007669"/>
    <property type="project" value="TreeGrafter"/>
</dbReference>
<evidence type="ECO:0000259" key="9">
    <source>
        <dbReference type="Pfam" id="PF00535"/>
    </source>
</evidence>
<keyword evidence="2" id="KW-0328">Glycosyltransferase</keyword>
<dbReference type="PANTHER" id="PTHR48090:SF1">
    <property type="entry name" value="PROPHAGE BACTOPRENOL GLUCOSYL TRANSFERASE HOMOLOG"/>
    <property type="match status" value="1"/>
</dbReference>
<keyword evidence="6 8" id="KW-0472">Membrane</keyword>
<feature type="transmembrane region" description="Helical" evidence="8">
    <location>
        <begin position="258"/>
        <end position="279"/>
    </location>
</feature>
<name>A0A2Z5G6F8_9BACT</name>
<dbReference type="InterPro" id="IPR050256">
    <property type="entry name" value="Glycosyltransferase_2"/>
</dbReference>
<dbReference type="PANTHER" id="PTHR48090">
    <property type="entry name" value="UNDECAPRENYL-PHOSPHATE 4-DEOXY-4-FORMAMIDO-L-ARABINOSE TRANSFERASE-RELATED"/>
    <property type="match status" value="1"/>
</dbReference>
<dbReference type="Gene3D" id="3.90.550.10">
    <property type="entry name" value="Spore Coat Polysaccharide Biosynthesis Protein SpsA, Chain A"/>
    <property type="match status" value="1"/>
</dbReference>
<sequence>MVDRPETSDEWHMPAEPIRQERGHPPPKLAIVLPCYNEEEVLPETSRRLLLLLDDLSESGLIEEGSLYFVDDGSEDGTWQFIQSLAASNERVHGIKLSRNYGHQRALLAGLLHAPGDVVISIDADLQDDLTATKSMLSGYASGAEIVYGVRRLRQMDTSVKRVTAEAYYSILRAIGVNLIFNHADYRLLSRPVIEALREYKETNIFLRGLIPQLGFQSALVYYDRQERFAGVSKYPFSKMLALAIEGITSFSDVPLKIITILGLVISLVSFAMATWALWIRIFNPSAVPGWASTVIPLYMLGGIQLLCMGVIGQYLAKIYSETKSRPRFIIEKLI</sequence>
<dbReference type="EMBL" id="CP030840">
    <property type="protein sequence ID" value="AXC14569.1"/>
    <property type="molecule type" value="Genomic_DNA"/>
</dbReference>
<evidence type="ECO:0000313" key="10">
    <source>
        <dbReference type="EMBL" id="AXC14569.1"/>
    </source>
</evidence>
<dbReference type="Proteomes" id="UP000253606">
    <property type="component" value="Chromosome"/>
</dbReference>
<dbReference type="InterPro" id="IPR029044">
    <property type="entry name" value="Nucleotide-diphossugar_trans"/>
</dbReference>
<evidence type="ECO:0000256" key="5">
    <source>
        <dbReference type="ARBA" id="ARBA00022989"/>
    </source>
</evidence>
<reference evidence="10 11" key="1">
    <citation type="journal article" date="2018" name="Front. Microbiol.">
        <title>Hydrolytic Capabilities as a Key to Environmental Success: Chitinolytic and Cellulolytic Acidobacteria From Acidic Sub-arctic Soils and Boreal Peatlands.</title>
        <authorList>
            <person name="Belova S.E."/>
            <person name="Ravin N.V."/>
            <person name="Pankratov T.A."/>
            <person name="Rakitin A.L."/>
            <person name="Ivanova A.A."/>
            <person name="Beletsky A.V."/>
            <person name="Mardanov A.V."/>
            <person name="Sinninghe Damste J.S."/>
            <person name="Dedysh S.N."/>
        </authorList>
    </citation>
    <scope>NUCLEOTIDE SEQUENCE [LARGE SCALE GENOMIC DNA]</scope>
    <source>
        <strain evidence="10 11">SBC82</strain>
    </source>
</reference>
<evidence type="ECO:0000256" key="7">
    <source>
        <dbReference type="SAM" id="MobiDB-lite"/>
    </source>
</evidence>
<protein>
    <submittedName>
        <fullName evidence="10">Glycosyltransferase</fullName>
    </submittedName>
</protein>
<keyword evidence="5 8" id="KW-1133">Transmembrane helix</keyword>
<comment type="subcellular location">
    <subcellularLocation>
        <location evidence="1">Membrane</location>
        <topology evidence="1">Multi-pass membrane protein</topology>
    </subcellularLocation>
</comment>
<evidence type="ECO:0000256" key="3">
    <source>
        <dbReference type="ARBA" id="ARBA00022679"/>
    </source>
</evidence>
<dbReference type="KEGG" id="abas:ACPOL_5319"/>
<evidence type="ECO:0000256" key="4">
    <source>
        <dbReference type="ARBA" id="ARBA00022692"/>
    </source>
</evidence>
<dbReference type="SUPFAM" id="SSF53448">
    <property type="entry name" value="Nucleotide-diphospho-sugar transferases"/>
    <property type="match status" value="1"/>
</dbReference>
<evidence type="ECO:0000256" key="2">
    <source>
        <dbReference type="ARBA" id="ARBA00022676"/>
    </source>
</evidence>
<feature type="region of interest" description="Disordered" evidence="7">
    <location>
        <begin position="1"/>
        <end position="23"/>
    </location>
</feature>
<dbReference type="CDD" id="cd04187">
    <property type="entry name" value="DPM1_like_bac"/>
    <property type="match status" value="1"/>
</dbReference>
<dbReference type="GO" id="GO:0016757">
    <property type="term" value="F:glycosyltransferase activity"/>
    <property type="evidence" value="ECO:0007669"/>
    <property type="project" value="UniProtKB-KW"/>
</dbReference>
<evidence type="ECO:0000256" key="8">
    <source>
        <dbReference type="SAM" id="Phobius"/>
    </source>
</evidence>
<gene>
    <name evidence="10" type="ORF">ACPOL_5319</name>
</gene>
<dbReference type="Pfam" id="PF00535">
    <property type="entry name" value="Glycos_transf_2"/>
    <property type="match status" value="1"/>
</dbReference>